<name>A0A7G2E977_ARATH</name>
<evidence type="ECO:0000313" key="2">
    <source>
        <dbReference type="EMBL" id="CAD5318197.1"/>
    </source>
</evidence>
<gene>
    <name evidence="2" type="ORF">AT9943_LOCUS6435</name>
</gene>
<evidence type="ECO:0000313" key="3">
    <source>
        <dbReference type="Proteomes" id="UP000516314"/>
    </source>
</evidence>
<organism evidence="2 3">
    <name type="scientific">Arabidopsis thaliana</name>
    <name type="common">Mouse-ear cress</name>
    <dbReference type="NCBI Taxonomy" id="3702"/>
    <lineage>
        <taxon>Eukaryota</taxon>
        <taxon>Viridiplantae</taxon>
        <taxon>Streptophyta</taxon>
        <taxon>Embryophyta</taxon>
        <taxon>Tracheophyta</taxon>
        <taxon>Spermatophyta</taxon>
        <taxon>Magnoliopsida</taxon>
        <taxon>eudicotyledons</taxon>
        <taxon>Gunneridae</taxon>
        <taxon>Pentapetalae</taxon>
        <taxon>rosids</taxon>
        <taxon>malvids</taxon>
        <taxon>Brassicales</taxon>
        <taxon>Brassicaceae</taxon>
        <taxon>Camelineae</taxon>
        <taxon>Arabidopsis</taxon>
    </lineage>
</organism>
<reference evidence="2 3" key="1">
    <citation type="submission" date="2020-09" db="EMBL/GenBank/DDBJ databases">
        <authorList>
            <person name="Ashkenazy H."/>
        </authorList>
    </citation>
    <scope>NUCLEOTIDE SEQUENCE [LARGE SCALE GENOMIC DNA]</scope>
    <source>
        <strain evidence="3">cv. Cdm-0</strain>
    </source>
</reference>
<dbReference type="AlphaFoldDB" id="A0A7G2E977"/>
<proteinExistence type="predicted"/>
<protein>
    <submittedName>
        <fullName evidence="2">(thale cress) hypothetical protein</fullName>
    </submittedName>
</protein>
<evidence type="ECO:0000256" key="1">
    <source>
        <dbReference type="SAM" id="MobiDB-lite"/>
    </source>
</evidence>
<dbReference type="EMBL" id="LR881467">
    <property type="protein sequence ID" value="CAD5318197.1"/>
    <property type="molecule type" value="Genomic_DNA"/>
</dbReference>
<dbReference type="Proteomes" id="UP000516314">
    <property type="component" value="Chromosome 2"/>
</dbReference>
<accession>A0A7G2E977</accession>
<feature type="region of interest" description="Disordered" evidence="1">
    <location>
        <begin position="79"/>
        <end position="99"/>
    </location>
</feature>
<sequence>MYNNSSARGILRMKIPFVWVRYCVSDGDRVRHFSYSINVPEERGFIELNTTGNLGNLGVVVEERDIYSGRGILGLAGGSKSVSADDLAETNGSSSSSKAIARLAPPSGDFYLDLLVEDLICGGINRKNY</sequence>